<dbReference type="Proteomes" id="UP000325577">
    <property type="component" value="Linkage Group LG21"/>
</dbReference>
<reference evidence="1 2" key="1">
    <citation type="submission" date="2019-09" db="EMBL/GenBank/DDBJ databases">
        <title>A chromosome-level genome assembly of the Chinese tupelo Nyssa sinensis.</title>
        <authorList>
            <person name="Yang X."/>
            <person name="Kang M."/>
            <person name="Yang Y."/>
            <person name="Xiong H."/>
            <person name="Wang M."/>
            <person name="Zhang Z."/>
            <person name="Wang Z."/>
            <person name="Wu H."/>
            <person name="Ma T."/>
            <person name="Liu J."/>
            <person name="Xi Z."/>
        </authorList>
    </citation>
    <scope>NUCLEOTIDE SEQUENCE [LARGE SCALE GENOMIC DNA]</scope>
    <source>
        <strain evidence="1">J267</strain>
        <tissue evidence="1">Leaf</tissue>
    </source>
</reference>
<evidence type="ECO:0000313" key="2">
    <source>
        <dbReference type="Proteomes" id="UP000325577"/>
    </source>
</evidence>
<gene>
    <name evidence="1" type="ORF">F0562_035921</name>
</gene>
<protein>
    <submittedName>
        <fullName evidence="1">Uncharacterized protein</fullName>
    </submittedName>
</protein>
<proteinExistence type="predicted"/>
<accession>A0A5J5AFS8</accession>
<evidence type="ECO:0000313" key="1">
    <source>
        <dbReference type="EMBL" id="KAA8528566.1"/>
    </source>
</evidence>
<name>A0A5J5AFS8_9ASTE</name>
<dbReference type="AlphaFoldDB" id="A0A5J5AFS8"/>
<dbReference type="EMBL" id="CM018045">
    <property type="protein sequence ID" value="KAA8528566.1"/>
    <property type="molecule type" value="Genomic_DNA"/>
</dbReference>
<sequence length="181" mass="20751">MSLSISLEKVVLEEEQTVWEMGKVLGLSYEEVISKLVELEEQDQARFMEFGAMMLELFLREINVDVFAGKFPLVLSNRDSGQNYEDLLSASLNVAPYCKDESQQIKILSSILVKIKYPPHRFGVELLWKMVPTKSSWLLATHLLANQDKTQQQYRFTLQATSPKLAFDCHHLPLNIKGPTF</sequence>
<organism evidence="1 2">
    <name type="scientific">Nyssa sinensis</name>
    <dbReference type="NCBI Taxonomy" id="561372"/>
    <lineage>
        <taxon>Eukaryota</taxon>
        <taxon>Viridiplantae</taxon>
        <taxon>Streptophyta</taxon>
        <taxon>Embryophyta</taxon>
        <taxon>Tracheophyta</taxon>
        <taxon>Spermatophyta</taxon>
        <taxon>Magnoliopsida</taxon>
        <taxon>eudicotyledons</taxon>
        <taxon>Gunneridae</taxon>
        <taxon>Pentapetalae</taxon>
        <taxon>asterids</taxon>
        <taxon>Cornales</taxon>
        <taxon>Nyssaceae</taxon>
        <taxon>Nyssa</taxon>
    </lineage>
</organism>
<keyword evidence="2" id="KW-1185">Reference proteome</keyword>